<evidence type="ECO:0000256" key="6">
    <source>
        <dbReference type="ARBA" id="ARBA00022777"/>
    </source>
</evidence>
<sequence length="406" mass="43801">MRTNTRAVTVGAVTDLRHLLTRWPRAWHMIGLDVCTAVVITIIYIGFGNMTPQPGEYTYDGPMWIAVVLAVGVGGPIAVRRKWPLPALACVVVCTSVATVAAMTKEPYTATVIAMYMVALAERRSWSLIALVATAVITGAAQFIGLHLNIGQNLTDTAQMVGFLSLVLTVTWVIGHGTRRLRLAEFRNAAESTSKAIVDERLRIAREMHDVVAHSLSVIAVKAGIANHVAEEHPTEAREALRVIETISRGALIEMRGMLGVLRSDTEDAELTPAPTLAEIPALAERARQAGVRVKLELTDLDGLPEGVSLAVYRIVQEALTNVVKHAAPADCRVTVAAVYGEVRVDIVDDGPGHRVLPERFSEPGHGVDGMRERVMMFAGTFEAGPRPGGGFAVRARIPYRTGETS</sequence>
<keyword evidence="6 13" id="KW-0418">Kinase</keyword>
<evidence type="ECO:0000256" key="1">
    <source>
        <dbReference type="ARBA" id="ARBA00000085"/>
    </source>
</evidence>
<accession>A0A9W6WDF1</accession>
<evidence type="ECO:0000256" key="3">
    <source>
        <dbReference type="ARBA" id="ARBA00022553"/>
    </source>
</evidence>
<evidence type="ECO:0000256" key="9">
    <source>
        <dbReference type="SAM" id="Phobius"/>
    </source>
</evidence>
<dbReference type="Gene3D" id="3.30.565.10">
    <property type="entry name" value="Histidine kinase-like ATPase, C-terminal domain"/>
    <property type="match status" value="1"/>
</dbReference>
<dbReference type="PANTHER" id="PTHR24421">
    <property type="entry name" value="NITRATE/NITRITE SENSOR PROTEIN NARX-RELATED"/>
    <property type="match status" value="1"/>
</dbReference>
<dbReference type="Gene3D" id="1.20.5.1930">
    <property type="match status" value="1"/>
</dbReference>
<dbReference type="InterPro" id="IPR011712">
    <property type="entry name" value="Sig_transdc_His_kin_sub3_dim/P"/>
</dbReference>
<dbReference type="GO" id="GO:0046983">
    <property type="term" value="F:protein dimerization activity"/>
    <property type="evidence" value="ECO:0007669"/>
    <property type="project" value="InterPro"/>
</dbReference>
<evidence type="ECO:0000256" key="7">
    <source>
        <dbReference type="ARBA" id="ARBA00022840"/>
    </source>
</evidence>
<dbReference type="AlphaFoldDB" id="A0A9W6WDF1"/>
<dbReference type="EC" id="2.7.13.3" evidence="2"/>
<name>A0A9W6WDF1_9ACTN</name>
<keyword evidence="9" id="KW-0812">Transmembrane</keyword>
<dbReference type="InterPro" id="IPR050482">
    <property type="entry name" value="Sensor_HK_TwoCompSys"/>
</dbReference>
<evidence type="ECO:0000256" key="2">
    <source>
        <dbReference type="ARBA" id="ARBA00012438"/>
    </source>
</evidence>
<dbReference type="GO" id="GO:0016020">
    <property type="term" value="C:membrane"/>
    <property type="evidence" value="ECO:0007669"/>
    <property type="project" value="InterPro"/>
</dbReference>
<dbReference type="Pfam" id="PF07730">
    <property type="entry name" value="HisKA_3"/>
    <property type="match status" value="1"/>
</dbReference>
<evidence type="ECO:0000313" key="14">
    <source>
        <dbReference type="Proteomes" id="UP001165079"/>
    </source>
</evidence>
<dbReference type="CDD" id="cd16917">
    <property type="entry name" value="HATPase_UhpB-NarQ-NarX-like"/>
    <property type="match status" value="1"/>
</dbReference>
<dbReference type="GO" id="GO:0000155">
    <property type="term" value="F:phosphorelay sensor kinase activity"/>
    <property type="evidence" value="ECO:0007669"/>
    <property type="project" value="InterPro"/>
</dbReference>
<dbReference type="InterPro" id="IPR036890">
    <property type="entry name" value="HATPase_C_sf"/>
</dbReference>
<keyword evidence="9" id="KW-0472">Membrane</keyword>
<keyword evidence="5" id="KW-0547">Nucleotide-binding</keyword>
<dbReference type="Pfam" id="PF23539">
    <property type="entry name" value="DUF7134"/>
    <property type="match status" value="1"/>
</dbReference>
<feature type="domain" description="Histidine kinase/HSP90-like ATPase" evidence="10">
    <location>
        <begin position="309"/>
        <end position="401"/>
    </location>
</feature>
<evidence type="ECO:0000259" key="10">
    <source>
        <dbReference type="Pfam" id="PF02518"/>
    </source>
</evidence>
<evidence type="ECO:0000256" key="5">
    <source>
        <dbReference type="ARBA" id="ARBA00022741"/>
    </source>
</evidence>
<keyword evidence="14" id="KW-1185">Reference proteome</keyword>
<comment type="catalytic activity">
    <reaction evidence="1">
        <text>ATP + protein L-histidine = ADP + protein N-phospho-L-histidine.</text>
        <dbReference type="EC" id="2.7.13.3"/>
    </reaction>
</comment>
<dbReference type="PANTHER" id="PTHR24421:SF10">
    <property type="entry name" value="NITRATE_NITRITE SENSOR PROTEIN NARQ"/>
    <property type="match status" value="1"/>
</dbReference>
<feature type="domain" description="DUF7134" evidence="12">
    <location>
        <begin position="22"/>
        <end position="179"/>
    </location>
</feature>
<organism evidence="13 14">
    <name type="scientific">Actinorhabdospora filicis</name>
    <dbReference type="NCBI Taxonomy" id="1785913"/>
    <lineage>
        <taxon>Bacteria</taxon>
        <taxon>Bacillati</taxon>
        <taxon>Actinomycetota</taxon>
        <taxon>Actinomycetes</taxon>
        <taxon>Micromonosporales</taxon>
        <taxon>Micromonosporaceae</taxon>
        <taxon>Actinorhabdospora</taxon>
    </lineage>
</organism>
<keyword evidence="3" id="KW-0597">Phosphoprotein</keyword>
<evidence type="ECO:0000259" key="12">
    <source>
        <dbReference type="Pfam" id="PF23539"/>
    </source>
</evidence>
<dbReference type="InterPro" id="IPR003594">
    <property type="entry name" value="HATPase_dom"/>
</dbReference>
<dbReference type="EMBL" id="BSTX01000004">
    <property type="protein sequence ID" value="GLZ80765.1"/>
    <property type="molecule type" value="Genomic_DNA"/>
</dbReference>
<keyword evidence="4" id="KW-0808">Transferase</keyword>
<dbReference type="InterPro" id="IPR055558">
    <property type="entry name" value="DUF7134"/>
</dbReference>
<keyword evidence="8" id="KW-0902">Two-component regulatory system</keyword>
<proteinExistence type="predicted"/>
<feature type="transmembrane region" description="Helical" evidence="9">
    <location>
        <begin position="157"/>
        <end position="175"/>
    </location>
</feature>
<dbReference type="Pfam" id="PF02518">
    <property type="entry name" value="HATPase_c"/>
    <property type="match status" value="1"/>
</dbReference>
<comment type="caution">
    <text evidence="13">The sequence shown here is derived from an EMBL/GenBank/DDBJ whole genome shotgun (WGS) entry which is preliminary data.</text>
</comment>
<feature type="transmembrane region" description="Helical" evidence="9">
    <location>
        <begin position="59"/>
        <end position="79"/>
    </location>
</feature>
<dbReference type="Proteomes" id="UP001165079">
    <property type="component" value="Unassembled WGS sequence"/>
</dbReference>
<reference evidence="13" key="1">
    <citation type="submission" date="2023-03" db="EMBL/GenBank/DDBJ databases">
        <title>Actinorhabdospora filicis NBRC 111898.</title>
        <authorList>
            <person name="Ichikawa N."/>
            <person name="Sato H."/>
            <person name="Tonouchi N."/>
        </authorList>
    </citation>
    <scope>NUCLEOTIDE SEQUENCE</scope>
    <source>
        <strain evidence="13">NBRC 111898</strain>
    </source>
</reference>
<dbReference type="GO" id="GO:0005524">
    <property type="term" value="F:ATP binding"/>
    <property type="evidence" value="ECO:0007669"/>
    <property type="project" value="UniProtKB-KW"/>
</dbReference>
<feature type="domain" description="Signal transduction histidine kinase subgroup 3 dimerisation and phosphoacceptor" evidence="11">
    <location>
        <begin position="200"/>
        <end position="266"/>
    </location>
</feature>
<dbReference type="SUPFAM" id="SSF55874">
    <property type="entry name" value="ATPase domain of HSP90 chaperone/DNA topoisomerase II/histidine kinase"/>
    <property type="match status" value="1"/>
</dbReference>
<keyword evidence="7" id="KW-0067">ATP-binding</keyword>
<evidence type="ECO:0000313" key="13">
    <source>
        <dbReference type="EMBL" id="GLZ80765.1"/>
    </source>
</evidence>
<protein>
    <recommendedName>
        <fullName evidence="2">histidine kinase</fullName>
        <ecNumber evidence="2">2.7.13.3</ecNumber>
    </recommendedName>
</protein>
<evidence type="ECO:0000259" key="11">
    <source>
        <dbReference type="Pfam" id="PF07730"/>
    </source>
</evidence>
<feature type="transmembrane region" description="Helical" evidence="9">
    <location>
        <begin position="125"/>
        <end position="145"/>
    </location>
</feature>
<evidence type="ECO:0000256" key="8">
    <source>
        <dbReference type="ARBA" id="ARBA00023012"/>
    </source>
</evidence>
<feature type="transmembrane region" description="Helical" evidence="9">
    <location>
        <begin position="85"/>
        <end position="104"/>
    </location>
</feature>
<keyword evidence="9" id="KW-1133">Transmembrane helix</keyword>
<gene>
    <name evidence="13" type="ORF">Afil01_55720</name>
</gene>
<evidence type="ECO:0000256" key="4">
    <source>
        <dbReference type="ARBA" id="ARBA00022679"/>
    </source>
</evidence>
<feature type="transmembrane region" description="Helical" evidence="9">
    <location>
        <begin position="26"/>
        <end position="47"/>
    </location>
</feature>